<feature type="compositionally biased region" description="Polar residues" evidence="4">
    <location>
        <begin position="1079"/>
        <end position="1091"/>
    </location>
</feature>
<dbReference type="InterPro" id="IPR044998">
    <property type="entry name" value="Timeless"/>
</dbReference>
<feature type="compositionally biased region" description="Basic and acidic residues" evidence="4">
    <location>
        <begin position="952"/>
        <end position="961"/>
    </location>
</feature>
<evidence type="ECO:0000259" key="5">
    <source>
        <dbReference type="Pfam" id="PF04821"/>
    </source>
</evidence>
<dbReference type="Proteomes" id="UP001633002">
    <property type="component" value="Unassembled WGS sequence"/>
</dbReference>
<feature type="compositionally biased region" description="Polar residues" evidence="4">
    <location>
        <begin position="1212"/>
        <end position="1224"/>
    </location>
</feature>
<feature type="compositionally biased region" description="Polar residues" evidence="4">
    <location>
        <begin position="575"/>
        <end position="597"/>
    </location>
</feature>
<feature type="compositionally biased region" description="Acidic residues" evidence="4">
    <location>
        <begin position="1229"/>
        <end position="1238"/>
    </location>
</feature>
<comment type="subcellular location">
    <subcellularLocation>
        <location evidence="1">Nucleus</location>
    </subcellularLocation>
</comment>
<evidence type="ECO:0000313" key="7">
    <source>
        <dbReference type="Proteomes" id="UP001633002"/>
    </source>
</evidence>
<accession>A0ABD3HW77</accession>
<feature type="domain" description="Timeless N-terminal" evidence="5">
    <location>
        <begin position="25"/>
        <end position="284"/>
    </location>
</feature>
<keyword evidence="2" id="KW-0539">Nucleus</keyword>
<feature type="compositionally biased region" description="Basic and acidic residues" evidence="4">
    <location>
        <begin position="1156"/>
        <end position="1168"/>
    </location>
</feature>
<feature type="compositionally biased region" description="Basic and acidic residues" evidence="4">
    <location>
        <begin position="1064"/>
        <end position="1074"/>
    </location>
</feature>
<organism evidence="6 7">
    <name type="scientific">Riccia sorocarpa</name>
    <dbReference type="NCBI Taxonomy" id="122646"/>
    <lineage>
        <taxon>Eukaryota</taxon>
        <taxon>Viridiplantae</taxon>
        <taxon>Streptophyta</taxon>
        <taxon>Embryophyta</taxon>
        <taxon>Marchantiophyta</taxon>
        <taxon>Marchantiopsida</taxon>
        <taxon>Marchantiidae</taxon>
        <taxon>Marchantiales</taxon>
        <taxon>Ricciaceae</taxon>
        <taxon>Riccia</taxon>
    </lineage>
</organism>
<evidence type="ECO:0000256" key="1">
    <source>
        <dbReference type="ARBA" id="ARBA00004123"/>
    </source>
</evidence>
<evidence type="ECO:0000256" key="4">
    <source>
        <dbReference type="SAM" id="MobiDB-lite"/>
    </source>
</evidence>
<comment type="caution">
    <text evidence="6">The sequence shown here is derived from an EMBL/GenBank/DDBJ whole genome shotgun (WGS) entry which is preliminary data.</text>
</comment>
<dbReference type="PANTHER" id="PTHR22940:SF4">
    <property type="entry name" value="PROTEIN TIMELESS HOMOLOG"/>
    <property type="match status" value="1"/>
</dbReference>
<name>A0ABD3HW77_9MARC</name>
<feature type="region of interest" description="Disordered" evidence="4">
    <location>
        <begin position="1032"/>
        <end position="1280"/>
    </location>
</feature>
<reference evidence="6 7" key="1">
    <citation type="submission" date="2024-09" db="EMBL/GenBank/DDBJ databases">
        <title>Chromosome-scale assembly of Riccia sorocarpa.</title>
        <authorList>
            <person name="Paukszto L."/>
        </authorList>
    </citation>
    <scope>NUCLEOTIDE SEQUENCE [LARGE SCALE GENOMIC DNA]</scope>
    <source>
        <strain evidence="6">LP-2024</strain>
        <tissue evidence="6">Aerial parts of the thallus</tissue>
    </source>
</reference>
<feature type="region of interest" description="Disordered" evidence="4">
    <location>
        <begin position="827"/>
        <end position="878"/>
    </location>
</feature>
<dbReference type="GO" id="GO:0005634">
    <property type="term" value="C:nucleus"/>
    <property type="evidence" value="ECO:0007669"/>
    <property type="project" value="UniProtKB-SubCell"/>
</dbReference>
<proteinExistence type="predicted"/>
<feature type="region of interest" description="Disordered" evidence="4">
    <location>
        <begin position="922"/>
        <end position="971"/>
    </location>
</feature>
<feature type="compositionally biased region" description="Polar residues" evidence="4">
    <location>
        <begin position="628"/>
        <end position="654"/>
    </location>
</feature>
<keyword evidence="3" id="KW-0131">Cell cycle</keyword>
<keyword evidence="7" id="KW-1185">Reference proteome</keyword>
<dbReference type="PANTHER" id="PTHR22940">
    <property type="entry name" value="TIMEOUT/TIMELESS-2"/>
    <property type="match status" value="1"/>
</dbReference>
<feature type="compositionally biased region" description="Basic residues" evidence="4">
    <location>
        <begin position="555"/>
        <end position="564"/>
    </location>
</feature>
<evidence type="ECO:0000256" key="2">
    <source>
        <dbReference type="ARBA" id="ARBA00023242"/>
    </source>
</evidence>
<feature type="compositionally biased region" description="Acidic residues" evidence="4">
    <location>
        <begin position="655"/>
        <end position="667"/>
    </location>
</feature>
<dbReference type="EMBL" id="JBJQOH010000003">
    <property type="protein sequence ID" value="KAL3694777.1"/>
    <property type="molecule type" value="Genomic_DNA"/>
</dbReference>
<dbReference type="InterPro" id="IPR006906">
    <property type="entry name" value="Timeless_N"/>
</dbReference>
<feature type="region of interest" description="Disordered" evidence="4">
    <location>
        <begin position="555"/>
        <end position="667"/>
    </location>
</feature>
<gene>
    <name evidence="6" type="ORF">R1sor_008428</name>
</gene>
<dbReference type="Pfam" id="PF04821">
    <property type="entry name" value="TIMELESS"/>
    <property type="match status" value="1"/>
</dbReference>
<protein>
    <recommendedName>
        <fullName evidence="5">Timeless N-terminal domain-containing protein</fullName>
    </recommendedName>
</protein>
<sequence>MDEEGLAIVCSTLGAFQQNGSSQEVYVKHDECLESLKDLQRYLRRDHPENRDVFMQLGKWNIVRRDIVPLITRYSGEHELALNCVKVLVFLTMPIDPASTQVSLQVEYLQHFRAALLDNSETIPVVMSLLEDSLQHLERGAAKDEDWKLIQLFLTLLRNLLAIPDTFTHHISASTQYAFLKDKLLEVFFQKSVMELVVALTKHTAGRHGGLRHDKFLLLEILHHVLAGKRPDIVAAASDKHFKAQKKSEKVSATLRALMHEERAQLKNSRYDPALHTPFSGMFVRVAQDGTKTILTRTPHQSPLEDVLRKPQIRRGPIKRVVAENAAVQPTSDHLQVLLKEFVNQLLASGYNILMQGIKDDLRRDRTSSEERDPVPFFQVVQFITAYVCRTAQRDQETYKQSASSSGAGESEVPAQKQICGSIASTLDEDMFVLVRTKWCYFIDEAQTSKNWIPVGACIAVMKDMIHMMDVILKRPGPVDEEAALELRTARILLYKVFYDQTETGIIQTVISLLKSFDIHKQPRSFLADLVEITHIVIRMLEAATKEGTLKVLKKVRGSRKKPKAPSDKPDENTAVENHVNTETNEANDQNDPSKVPSSELGEEPAETDLITTNEEETEQAVIKEQTDNSTLGNTENWAESTGEQGQKETAPTNNEDDYDDDDDDEPEALTKEVSLDIHELVVRRFADNTVVRNYCWLLKYYSSNSAATNYYIVRMLQRICEDRILEPMLYQLSIFQIFYAILSDKQLCASKDHKFVVSFLTKVVRGYFKRLKTQPMLFIDILFWKQKYECANIAADYMIHNLRRAAGVGGGEGSSQAVRQRVNIADALGDDDDPAPPSRRDEDEDELGSDSAGSDASDDDDNAELPSSPRANLLSESQEEQLKELYQKYKGGKECIEKILEELDPSRGITAKQVKRKLRQLGLLGRHDGKARRRPSKLGTDETRKLKKRSAREGDRAESSKRKKSNLFSESQDAQLKELFQKHGDSTKCTRLITESFGGLYTTGQVSRRLRTLGLVRQKAKSKLQKFLANIGEDDDSGSQDENGGELRSRNRAPSLKGASRIDLSDDSDRVDDGSDDNATLGSMLGSNAFPNPGDRAEEEPNNGPSSLALRAIIGRGARRKSSVSHGEGSEAGVIGNGSNSAADADVEEVLTGRASEEDVHDDRSSEDLPISEAQTAGRRRSGGDSAEVPATPDLASSGKHVDRSGEGEQESVSFRTQNTTGGAFSPEFEDAGQEEPSEGKFAKRRRLARKVLTSPASEDESQIAGNLLPTGELGNQEQSITEELADELNDF</sequence>
<evidence type="ECO:0000256" key="3">
    <source>
        <dbReference type="ARBA" id="ARBA00023306"/>
    </source>
</evidence>
<evidence type="ECO:0000313" key="6">
    <source>
        <dbReference type="EMBL" id="KAL3694777.1"/>
    </source>
</evidence>